<evidence type="ECO:0000313" key="2">
    <source>
        <dbReference type="EMBL" id="GIL40124.1"/>
    </source>
</evidence>
<reference evidence="2" key="1">
    <citation type="submission" date="2021-02" db="EMBL/GenBank/DDBJ databases">
        <title>Genome sequence of Rhodospirillales sp. strain TMPK1 isolated from soil.</title>
        <authorList>
            <person name="Nakai R."/>
            <person name="Kusada H."/>
            <person name="Tamaki H."/>
        </authorList>
    </citation>
    <scope>NUCLEOTIDE SEQUENCE</scope>
    <source>
        <strain evidence="2">TMPK1</strain>
    </source>
</reference>
<sequence>MQIDIRTPLGLLFVCLGVILIFAGLTNESGAHQRLAGLDLNLCWGGVMLVFGALALALRSRSKA</sequence>
<name>A0A8S8XBN0_9PROT</name>
<protein>
    <submittedName>
        <fullName evidence="2">Uncharacterized protein</fullName>
    </submittedName>
</protein>
<proteinExistence type="predicted"/>
<keyword evidence="1" id="KW-0812">Transmembrane</keyword>
<evidence type="ECO:0000313" key="3">
    <source>
        <dbReference type="Proteomes" id="UP000681075"/>
    </source>
</evidence>
<dbReference type="EMBL" id="BOPV01000001">
    <property type="protein sequence ID" value="GIL40124.1"/>
    <property type="molecule type" value="Genomic_DNA"/>
</dbReference>
<feature type="transmembrane region" description="Helical" evidence="1">
    <location>
        <begin position="7"/>
        <end position="26"/>
    </location>
</feature>
<keyword evidence="1" id="KW-1133">Transmembrane helix</keyword>
<keyword evidence="3" id="KW-1185">Reference proteome</keyword>
<accession>A0A8S8XBN0</accession>
<gene>
    <name evidence="2" type="ORF">TMPK1_23610</name>
</gene>
<comment type="caution">
    <text evidence="2">The sequence shown here is derived from an EMBL/GenBank/DDBJ whole genome shotgun (WGS) entry which is preliminary data.</text>
</comment>
<dbReference type="AlphaFoldDB" id="A0A8S8XBN0"/>
<evidence type="ECO:0000256" key="1">
    <source>
        <dbReference type="SAM" id="Phobius"/>
    </source>
</evidence>
<dbReference type="Proteomes" id="UP000681075">
    <property type="component" value="Unassembled WGS sequence"/>
</dbReference>
<keyword evidence="1" id="KW-0472">Membrane</keyword>
<dbReference type="RefSeq" id="WP_420243233.1">
    <property type="nucleotide sequence ID" value="NZ_BOPV01000001.1"/>
</dbReference>
<feature type="transmembrane region" description="Helical" evidence="1">
    <location>
        <begin position="38"/>
        <end position="58"/>
    </location>
</feature>
<organism evidence="2 3">
    <name type="scientific">Roseiterribacter gracilis</name>
    <dbReference type="NCBI Taxonomy" id="2812848"/>
    <lineage>
        <taxon>Bacteria</taxon>
        <taxon>Pseudomonadati</taxon>
        <taxon>Pseudomonadota</taxon>
        <taxon>Alphaproteobacteria</taxon>
        <taxon>Rhodospirillales</taxon>
        <taxon>Roseiterribacteraceae</taxon>
        <taxon>Roseiterribacter</taxon>
    </lineage>
</organism>